<evidence type="ECO:0000256" key="4">
    <source>
        <dbReference type="SAM" id="MobiDB-lite"/>
    </source>
</evidence>
<dbReference type="Proteomes" id="UP001432075">
    <property type="component" value="Chromosome"/>
</dbReference>
<feature type="domain" description="SpaA-like prealbumin fold" evidence="6">
    <location>
        <begin position="475"/>
        <end position="556"/>
    </location>
</feature>
<protein>
    <submittedName>
        <fullName evidence="8">Choice-of-anchor A family protein</fullName>
    </submittedName>
</protein>
<comment type="similarity">
    <text evidence="1">Belongs to the serine-aspartate repeat-containing protein (SDr) family.</text>
</comment>
<dbReference type="Pfam" id="PF20597">
    <property type="entry name" value="pAdhesive_15"/>
    <property type="match status" value="1"/>
</dbReference>
<gene>
    <name evidence="8" type="ORF">OHU17_11740</name>
</gene>
<dbReference type="RefSeq" id="WP_328775837.1">
    <property type="nucleotide sequence ID" value="NZ_CP108057.1"/>
</dbReference>
<feature type="compositionally biased region" description="Polar residues" evidence="4">
    <location>
        <begin position="502"/>
        <end position="511"/>
    </location>
</feature>
<feature type="region of interest" description="Disordered" evidence="4">
    <location>
        <begin position="502"/>
        <end position="526"/>
    </location>
</feature>
<dbReference type="InterPro" id="IPR026588">
    <property type="entry name" value="Choice_anch_A"/>
</dbReference>
<evidence type="ECO:0000256" key="3">
    <source>
        <dbReference type="ARBA" id="ARBA00022729"/>
    </source>
</evidence>
<feature type="chain" id="PRO_5045230821" evidence="5">
    <location>
        <begin position="34"/>
        <end position="853"/>
    </location>
</feature>
<organism evidence="8 9">
    <name type="scientific">Streptomyces goshikiensis</name>
    <dbReference type="NCBI Taxonomy" id="1942"/>
    <lineage>
        <taxon>Bacteria</taxon>
        <taxon>Bacillati</taxon>
        <taxon>Actinomycetota</taxon>
        <taxon>Actinomycetes</taxon>
        <taxon>Kitasatosporales</taxon>
        <taxon>Streptomycetaceae</taxon>
        <taxon>Streptomyces</taxon>
    </lineage>
</organism>
<dbReference type="EMBL" id="CP108057">
    <property type="protein sequence ID" value="WUO46463.1"/>
    <property type="molecule type" value="Genomic_DNA"/>
</dbReference>
<feature type="domain" description="SpaA-like prealbumin fold" evidence="6">
    <location>
        <begin position="364"/>
        <end position="444"/>
    </location>
</feature>
<evidence type="ECO:0000256" key="2">
    <source>
        <dbReference type="ARBA" id="ARBA00022525"/>
    </source>
</evidence>
<sequence>MRARTAAKTGRARLGLGLAVTVAVLATAAPAYPAHPATAGTGAVRAALPGGLGPCLGPECPDAYLDPHTGPANGRDAGINIFVGGDFQVRERAAEAEGRVVVLGSFDQDKADGASRVYNVGIVGAGSQTQPPAGSDFLTTGGGIAVADGERLIADGGVVRHAGPLTGTVSATRVVRDPDAATPYAPLRRELAAASQCYARPGGTARPPTGTVTNNRFETLFRGDGRSPLQVFNVDADIAAPGRGQQGIRFADIPPNATILVNVLGADRAVVTYSGEQTYRQRLLWNFPDATTVGLLGTGQFQGAALIGNPASRTTVTLPGFNGRFFTTGSLRHTSATTGGGGQEFHSYPFTGDLPDCGSAPVTGELSVLKVNGAGDALAGAGFELWRESNGTPGLQTGTPGGDTRDPRGCTTRADGICRLTAEPGTYYWREVTPPAGYALPANPVFGPLVLTPGNAGEGVRVRAVNTPLVPPVRGEVSVLKTDAETGDPLAGAVFRLWKETNGTPGLQTGRPNGDTPVGGPCTTDESGDCTRTVGVGTYYWQEITAPPGYLLPANPVFGPLALTEENAREGVTVTAADIAAPVPVPGAVSVRKVSPEGAPLAGAVFQLWRETNGTPGLQTGGNTPDTRVGDDCVTSLPSATCTRTVDVGTYYWRETTAPPGHGLPANPVFGPLVLTADNADQGVAVDAVNTPFRGRIIVVKKDPKTKRVLRGAVFELWKETNGVRGLQTEGADPDTQIGPACETNRQGVCEFWNLGEGWYYVREVEAPEGYLLREDPVTEPLQLDVRTPDQERVVELFNRPAEEGHHGKDHGKGHGKKPGKSPAKHKKAGKAKSHAKGHGKGHGKAPAKSRRP</sequence>
<name>A0ABZ1RIX5_9ACTN</name>
<feature type="region of interest" description="Disordered" evidence="4">
    <location>
        <begin position="799"/>
        <end position="853"/>
    </location>
</feature>
<feature type="compositionally biased region" description="Basic and acidic residues" evidence="4">
    <location>
        <begin position="799"/>
        <end position="813"/>
    </location>
</feature>
<evidence type="ECO:0000313" key="8">
    <source>
        <dbReference type="EMBL" id="WUO46463.1"/>
    </source>
</evidence>
<keyword evidence="9" id="KW-1185">Reference proteome</keyword>
<keyword evidence="3 5" id="KW-0732">Signal</keyword>
<dbReference type="NCBIfam" id="TIGR04215">
    <property type="entry name" value="choice_anch_A"/>
    <property type="match status" value="1"/>
</dbReference>
<proteinExistence type="inferred from homology"/>
<evidence type="ECO:0000256" key="1">
    <source>
        <dbReference type="ARBA" id="ARBA00007257"/>
    </source>
</evidence>
<evidence type="ECO:0000259" key="6">
    <source>
        <dbReference type="Pfam" id="PF17802"/>
    </source>
</evidence>
<feature type="region of interest" description="Disordered" evidence="4">
    <location>
        <begin position="390"/>
        <end position="409"/>
    </location>
</feature>
<evidence type="ECO:0000256" key="5">
    <source>
        <dbReference type="SAM" id="SignalP"/>
    </source>
</evidence>
<dbReference type="PANTHER" id="PTHR36108:SF13">
    <property type="entry name" value="COLOSSIN-B-RELATED"/>
    <property type="match status" value="1"/>
</dbReference>
<accession>A0ABZ1RIX5</accession>
<keyword evidence="2" id="KW-0964">Secreted</keyword>
<dbReference type="PANTHER" id="PTHR36108">
    <property type="entry name" value="COLOSSIN-B-RELATED"/>
    <property type="match status" value="1"/>
</dbReference>
<dbReference type="InterPro" id="IPR013783">
    <property type="entry name" value="Ig-like_fold"/>
</dbReference>
<dbReference type="InterPro" id="IPR041033">
    <property type="entry name" value="SpaA_PFL_dom_1"/>
</dbReference>
<evidence type="ECO:0000313" key="9">
    <source>
        <dbReference type="Proteomes" id="UP001432075"/>
    </source>
</evidence>
<evidence type="ECO:0000259" key="7">
    <source>
        <dbReference type="Pfam" id="PF20597"/>
    </source>
</evidence>
<dbReference type="Gene3D" id="2.60.40.10">
    <property type="entry name" value="Immunoglobulins"/>
    <property type="match status" value="4"/>
</dbReference>
<feature type="domain" description="SpaA-like prealbumin fold" evidence="6">
    <location>
        <begin position="696"/>
        <end position="779"/>
    </location>
</feature>
<feature type="signal peptide" evidence="5">
    <location>
        <begin position="1"/>
        <end position="33"/>
    </location>
</feature>
<feature type="compositionally biased region" description="Basic residues" evidence="4">
    <location>
        <begin position="814"/>
        <end position="853"/>
    </location>
</feature>
<reference evidence="8" key="1">
    <citation type="submission" date="2022-10" db="EMBL/GenBank/DDBJ databases">
        <title>The complete genomes of actinobacterial strains from the NBC collection.</title>
        <authorList>
            <person name="Joergensen T.S."/>
            <person name="Alvarez Arevalo M."/>
            <person name="Sterndorff E.B."/>
            <person name="Faurdal D."/>
            <person name="Vuksanovic O."/>
            <person name="Mourched A.-S."/>
            <person name="Charusanti P."/>
            <person name="Shaw S."/>
            <person name="Blin K."/>
            <person name="Weber T."/>
        </authorList>
    </citation>
    <scope>NUCLEOTIDE SEQUENCE</scope>
    <source>
        <strain evidence="8">NBC_00283</strain>
    </source>
</reference>
<dbReference type="Pfam" id="PF17802">
    <property type="entry name" value="SpaA"/>
    <property type="match status" value="3"/>
</dbReference>
<feature type="domain" description="Choice-of-anchor A" evidence="7">
    <location>
        <begin position="79"/>
        <end position="306"/>
    </location>
</feature>